<sequence length="195" mass="21693">VHSLDDVPAVIEHPPDVLCVHGAGEVGVAVVSAKLISDEELSSRHSWVFTGFRIKQTFIWYGIASIFREHVLLPVGVIVFPYYHIVAAAGHHKDDSTLDPFSPFISLAPNIKHAVEGTKYWVRLESQDLNSLLCTVDELVLIGPLEAGLHSFVIPQCPMSLNNTPFNKYFSVFLLPSLTICFIKYILRAKNVKGR</sequence>
<evidence type="ECO:0000313" key="3">
    <source>
        <dbReference type="Proteomes" id="UP000472271"/>
    </source>
</evidence>
<dbReference type="AlphaFoldDB" id="A0A673BQK9"/>
<keyword evidence="1" id="KW-1133">Transmembrane helix</keyword>
<proteinExistence type="predicted"/>
<dbReference type="Proteomes" id="UP000472271">
    <property type="component" value="Chromosome 17"/>
</dbReference>
<dbReference type="InParanoid" id="A0A673BQK9"/>
<name>A0A673BQK9_9TELE</name>
<organism evidence="2 3">
    <name type="scientific">Sphaeramia orbicularis</name>
    <name type="common">orbiculate cardinalfish</name>
    <dbReference type="NCBI Taxonomy" id="375764"/>
    <lineage>
        <taxon>Eukaryota</taxon>
        <taxon>Metazoa</taxon>
        <taxon>Chordata</taxon>
        <taxon>Craniata</taxon>
        <taxon>Vertebrata</taxon>
        <taxon>Euteleostomi</taxon>
        <taxon>Actinopterygii</taxon>
        <taxon>Neopterygii</taxon>
        <taxon>Teleostei</taxon>
        <taxon>Neoteleostei</taxon>
        <taxon>Acanthomorphata</taxon>
        <taxon>Gobiaria</taxon>
        <taxon>Kurtiformes</taxon>
        <taxon>Apogonoidei</taxon>
        <taxon>Apogonidae</taxon>
        <taxon>Apogoninae</taxon>
        <taxon>Sphaeramia</taxon>
    </lineage>
</organism>
<evidence type="ECO:0000256" key="1">
    <source>
        <dbReference type="SAM" id="Phobius"/>
    </source>
</evidence>
<evidence type="ECO:0000313" key="2">
    <source>
        <dbReference type="Ensembl" id="ENSSORP00005043484.1"/>
    </source>
</evidence>
<reference evidence="2" key="1">
    <citation type="submission" date="2019-06" db="EMBL/GenBank/DDBJ databases">
        <authorList>
            <consortium name="Wellcome Sanger Institute Data Sharing"/>
        </authorList>
    </citation>
    <scope>NUCLEOTIDE SEQUENCE [LARGE SCALE GENOMIC DNA]</scope>
</reference>
<accession>A0A673BQK9</accession>
<keyword evidence="3" id="KW-1185">Reference proteome</keyword>
<keyword evidence="1" id="KW-0812">Transmembrane</keyword>
<protein>
    <submittedName>
        <fullName evidence="2">Uncharacterized protein</fullName>
    </submittedName>
</protein>
<reference evidence="2" key="2">
    <citation type="submission" date="2025-08" db="UniProtKB">
        <authorList>
            <consortium name="Ensembl"/>
        </authorList>
    </citation>
    <scope>IDENTIFICATION</scope>
</reference>
<keyword evidence="1" id="KW-0472">Membrane</keyword>
<feature type="transmembrane region" description="Helical" evidence="1">
    <location>
        <begin position="169"/>
        <end position="187"/>
    </location>
</feature>
<reference evidence="2" key="3">
    <citation type="submission" date="2025-09" db="UniProtKB">
        <authorList>
            <consortium name="Ensembl"/>
        </authorList>
    </citation>
    <scope>IDENTIFICATION</scope>
</reference>
<dbReference type="Ensembl" id="ENSSORT00005044580.1">
    <property type="protein sequence ID" value="ENSSORP00005043484.1"/>
    <property type="gene ID" value="ENSSORG00005020081.1"/>
</dbReference>